<dbReference type="AlphaFoldDB" id="A0A165JGQ0"/>
<name>A0A165JGQ0_9BASI</name>
<dbReference type="InParanoid" id="A0A165JGQ0"/>
<keyword evidence="2" id="KW-1185">Reference proteome</keyword>
<protein>
    <submittedName>
        <fullName evidence="1">Uncharacterized protein</fullName>
    </submittedName>
</protein>
<reference evidence="1 2" key="1">
    <citation type="journal article" date="2016" name="Mol. Biol. Evol.">
        <title>Comparative Genomics of Early-Diverging Mushroom-Forming Fungi Provides Insights into the Origins of Lignocellulose Decay Capabilities.</title>
        <authorList>
            <person name="Nagy L.G."/>
            <person name="Riley R."/>
            <person name="Tritt A."/>
            <person name="Adam C."/>
            <person name="Daum C."/>
            <person name="Floudas D."/>
            <person name="Sun H."/>
            <person name="Yadav J.S."/>
            <person name="Pangilinan J."/>
            <person name="Larsson K.H."/>
            <person name="Matsuura K."/>
            <person name="Barry K."/>
            <person name="Labutti K."/>
            <person name="Kuo R."/>
            <person name="Ohm R.A."/>
            <person name="Bhattacharya S.S."/>
            <person name="Shirouzu T."/>
            <person name="Yoshinaga Y."/>
            <person name="Martin F.M."/>
            <person name="Grigoriev I.V."/>
            <person name="Hibbett D.S."/>
        </authorList>
    </citation>
    <scope>NUCLEOTIDE SEQUENCE [LARGE SCALE GENOMIC DNA]</scope>
    <source>
        <strain evidence="1 2">HHB12733</strain>
    </source>
</reference>
<feature type="non-terminal residue" evidence="1">
    <location>
        <position position="92"/>
    </location>
</feature>
<proteinExistence type="predicted"/>
<organism evidence="1 2">
    <name type="scientific">Calocera cornea HHB12733</name>
    <dbReference type="NCBI Taxonomy" id="1353952"/>
    <lineage>
        <taxon>Eukaryota</taxon>
        <taxon>Fungi</taxon>
        <taxon>Dikarya</taxon>
        <taxon>Basidiomycota</taxon>
        <taxon>Agaricomycotina</taxon>
        <taxon>Dacrymycetes</taxon>
        <taxon>Dacrymycetales</taxon>
        <taxon>Dacrymycetaceae</taxon>
        <taxon>Calocera</taxon>
    </lineage>
</organism>
<gene>
    <name evidence="1" type="ORF">CALCODRAFT_427209</name>
</gene>
<evidence type="ECO:0000313" key="1">
    <source>
        <dbReference type="EMBL" id="KZT61814.1"/>
    </source>
</evidence>
<dbReference type="STRING" id="1353952.A0A165JGQ0"/>
<dbReference type="OrthoDB" id="3050185at2759"/>
<accession>A0A165JGQ0</accession>
<dbReference type="Proteomes" id="UP000076842">
    <property type="component" value="Unassembled WGS sequence"/>
</dbReference>
<evidence type="ECO:0000313" key="2">
    <source>
        <dbReference type="Proteomes" id="UP000076842"/>
    </source>
</evidence>
<dbReference type="EMBL" id="KV423920">
    <property type="protein sequence ID" value="KZT61814.1"/>
    <property type="molecule type" value="Genomic_DNA"/>
</dbReference>
<sequence length="92" mass="11111">MLRARDTSVCPVLLGPTLPRRDSNKAEYDVWCRTMLILFCPWRRPCELKGLEETWTDAFERTEFDEDAMRIMDNICIQRECKDVRDEYSRFR</sequence>